<proteinExistence type="predicted"/>
<dbReference type="STRING" id="756272.Plabr_3559"/>
<evidence type="ECO:0000313" key="1">
    <source>
        <dbReference type="EMBL" id="ADY61156.1"/>
    </source>
</evidence>
<dbReference type="AlphaFoldDB" id="F0SP53"/>
<organism evidence="1 2">
    <name type="scientific">Rubinisphaera brasiliensis (strain ATCC 49424 / DSM 5305 / JCM 21570 / IAM 15109 / NBRC 103401 / IFAM 1448)</name>
    <name type="common">Planctomyces brasiliensis</name>
    <dbReference type="NCBI Taxonomy" id="756272"/>
    <lineage>
        <taxon>Bacteria</taxon>
        <taxon>Pseudomonadati</taxon>
        <taxon>Planctomycetota</taxon>
        <taxon>Planctomycetia</taxon>
        <taxon>Planctomycetales</taxon>
        <taxon>Planctomycetaceae</taxon>
        <taxon>Rubinisphaera</taxon>
    </lineage>
</organism>
<name>F0SP53_RUBBR</name>
<evidence type="ECO:0000313" key="2">
    <source>
        <dbReference type="Proteomes" id="UP000006860"/>
    </source>
</evidence>
<dbReference type="RefSeq" id="WP_013629875.1">
    <property type="nucleotide sequence ID" value="NC_015174.1"/>
</dbReference>
<reference evidence="2" key="1">
    <citation type="submission" date="2011-02" db="EMBL/GenBank/DDBJ databases">
        <title>The complete genome of Planctomyces brasiliensis DSM 5305.</title>
        <authorList>
            <person name="Lucas S."/>
            <person name="Copeland A."/>
            <person name="Lapidus A."/>
            <person name="Bruce D."/>
            <person name="Goodwin L."/>
            <person name="Pitluck S."/>
            <person name="Kyrpides N."/>
            <person name="Mavromatis K."/>
            <person name="Pagani I."/>
            <person name="Ivanova N."/>
            <person name="Ovchinnikova G."/>
            <person name="Lu M."/>
            <person name="Detter J.C."/>
            <person name="Han C."/>
            <person name="Land M."/>
            <person name="Hauser L."/>
            <person name="Markowitz V."/>
            <person name="Cheng J.-F."/>
            <person name="Hugenholtz P."/>
            <person name="Woyke T."/>
            <person name="Wu D."/>
            <person name="Tindall B."/>
            <person name="Pomrenke H.G."/>
            <person name="Brambilla E."/>
            <person name="Klenk H.-P."/>
            <person name="Eisen J.A."/>
        </authorList>
    </citation>
    <scope>NUCLEOTIDE SEQUENCE [LARGE SCALE GENOMIC DNA]</scope>
    <source>
        <strain evidence="2">ATCC 49424 / DSM 5305 / JCM 21570 / NBRC 103401 / IFAM 1448</strain>
    </source>
</reference>
<sequence length="391" mass="44621">MTSPILITVLSLLGLLVMTVVSYGLALKFRNMDRWLGSYYFPVAPPPEHDWRHDPVDVFIAVCDHYEPQRGNAPKEEALSLVNRWVEEYPQLFGEFRDASGRPPQHTFFFPEDEYQPEYLDALKPLCDAGYGDVDIHLHHDADTADSLRAKLEAFRDTLFHRHGLLRQHPETGEIIYGFIHGNWALCNSRPDGHCCGVNEEIPILRETGCYADFTMPSAPSATQVNTINSIYYAWDRPGRSRSHETGQKAAVGRQPPEESLLLIQGPLAPDWKRAKWKVFPRIENGDLHVGRPASWSRFETWMDACVHVTGRPDWRFIKLHTHGCKEGNIDTLLGEGMVQFHRDLAEHAAEHPRFRYHYVTAWEMAQLVACAENGQSWEQVLTVNDTAQPA</sequence>
<dbReference type="KEGG" id="pbs:Plabr_3559"/>
<gene>
    <name evidence="1" type="ordered locus">Plabr_3559</name>
</gene>
<protein>
    <submittedName>
        <fullName evidence="1">Uncharacterized protein</fullName>
    </submittedName>
</protein>
<dbReference type="OrthoDB" id="208599at2"/>
<dbReference type="eggNOG" id="ENOG502Z917">
    <property type="taxonomic scope" value="Bacteria"/>
</dbReference>
<dbReference type="HOGENOM" id="CLU_712975_0_0_0"/>
<dbReference type="Proteomes" id="UP000006860">
    <property type="component" value="Chromosome"/>
</dbReference>
<dbReference type="EMBL" id="CP002546">
    <property type="protein sequence ID" value="ADY61156.1"/>
    <property type="molecule type" value="Genomic_DNA"/>
</dbReference>
<keyword evidence="2" id="KW-1185">Reference proteome</keyword>
<accession>F0SP53</accession>